<protein>
    <submittedName>
        <fullName evidence="3">TadE-like protein</fullName>
    </submittedName>
</protein>
<accession>A0A1J5TMZ8</accession>
<keyword evidence="1" id="KW-0812">Transmembrane</keyword>
<reference evidence="3" key="1">
    <citation type="submission" date="2016-10" db="EMBL/GenBank/DDBJ databases">
        <title>Sequence of Gallionella enrichment culture.</title>
        <authorList>
            <person name="Poehlein A."/>
            <person name="Muehling M."/>
            <person name="Daniel R."/>
        </authorList>
    </citation>
    <scope>NUCLEOTIDE SEQUENCE</scope>
</reference>
<organism evidence="3">
    <name type="scientific">mine drainage metagenome</name>
    <dbReference type="NCBI Taxonomy" id="410659"/>
    <lineage>
        <taxon>unclassified sequences</taxon>
        <taxon>metagenomes</taxon>
        <taxon>ecological metagenomes</taxon>
    </lineage>
</organism>
<keyword evidence="1" id="KW-0472">Membrane</keyword>
<gene>
    <name evidence="3" type="ORF">GALL_18020</name>
</gene>
<feature type="domain" description="TadE-like" evidence="2">
    <location>
        <begin position="17"/>
        <end position="59"/>
    </location>
</feature>
<proteinExistence type="predicted"/>
<dbReference type="AlphaFoldDB" id="A0A1J5TMZ8"/>
<keyword evidence="1" id="KW-1133">Transmembrane helix</keyword>
<evidence type="ECO:0000313" key="3">
    <source>
        <dbReference type="EMBL" id="OIR17584.1"/>
    </source>
</evidence>
<comment type="caution">
    <text evidence="3">The sequence shown here is derived from an EMBL/GenBank/DDBJ whole genome shotgun (WGS) entry which is preliminary data.</text>
</comment>
<evidence type="ECO:0000256" key="1">
    <source>
        <dbReference type="SAM" id="Phobius"/>
    </source>
</evidence>
<sequence>MIMKNNNLRLGVVRHRGAVAVEFALLLIPLLMIVTGIIEFGRAFWYYDALAKSTRDAARFLSNNRVSTTVAIDAALKDEAKTLVVSAASQAQVPSFSASDVDVSCDPNCDAPTYVTVSINAYPMTIGGWIPVFIPSGGTSWDTTFSPYTTMRYMR</sequence>
<name>A0A1J5TMZ8_9ZZZZ</name>
<dbReference type="InterPro" id="IPR012495">
    <property type="entry name" value="TadE-like_dom"/>
</dbReference>
<dbReference type="EMBL" id="MLJW01000004">
    <property type="protein sequence ID" value="OIR17584.1"/>
    <property type="molecule type" value="Genomic_DNA"/>
</dbReference>
<dbReference type="Pfam" id="PF07811">
    <property type="entry name" value="TadE"/>
    <property type="match status" value="1"/>
</dbReference>
<evidence type="ECO:0000259" key="2">
    <source>
        <dbReference type="Pfam" id="PF07811"/>
    </source>
</evidence>
<feature type="transmembrane region" description="Helical" evidence="1">
    <location>
        <begin position="20"/>
        <end position="45"/>
    </location>
</feature>